<dbReference type="PANTHER" id="PTHR24351">
    <property type="entry name" value="RIBOSOMAL PROTEIN S6 KINASE"/>
    <property type="match status" value="1"/>
</dbReference>
<dbReference type="Proteomes" id="UP000054560">
    <property type="component" value="Unassembled WGS sequence"/>
</dbReference>
<gene>
    <name evidence="17" type="ORF">SARC_05572</name>
</gene>
<dbReference type="PROSITE" id="PS51285">
    <property type="entry name" value="AGC_KINASE_CTER"/>
    <property type="match status" value="1"/>
</dbReference>
<evidence type="ECO:0000256" key="12">
    <source>
        <dbReference type="PROSITE-ProRule" id="PRU10141"/>
    </source>
</evidence>
<evidence type="ECO:0000256" key="9">
    <source>
        <dbReference type="ARBA" id="ARBA00022777"/>
    </source>
</evidence>
<dbReference type="InterPro" id="IPR000961">
    <property type="entry name" value="AGC-kinase_C"/>
</dbReference>
<feature type="region of interest" description="Disordered" evidence="13">
    <location>
        <begin position="311"/>
        <end position="338"/>
    </location>
</feature>
<evidence type="ECO:0000256" key="4">
    <source>
        <dbReference type="ARBA" id="ARBA00022553"/>
    </source>
</evidence>
<evidence type="ECO:0000256" key="2">
    <source>
        <dbReference type="ARBA" id="ARBA00012429"/>
    </source>
</evidence>
<accession>A0A0L0FZV9</accession>
<dbReference type="EMBL" id="KQ241956">
    <property type="protein sequence ID" value="KNC82134.1"/>
    <property type="molecule type" value="Genomic_DNA"/>
</dbReference>
<dbReference type="GO" id="GO:0008270">
    <property type="term" value="F:zinc ion binding"/>
    <property type="evidence" value="ECO:0007669"/>
    <property type="project" value="UniProtKB-KW"/>
</dbReference>
<dbReference type="PROSITE" id="PS00107">
    <property type="entry name" value="PROTEIN_KINASE_ATP"/>
    <property type="match status" value="1"/>
</dbReference>
<keyword evidence="18" id="KW-1185">Reference proteome</keyword>
<dbReference type="InterPro" id="IPR002219">
    <property type="entry name" value="PKC_DAG/PE"/>
</dbReference>
<dbReference type="SMART" id="SM00109">
    <property type="entry name" value="C1"/>
    <property type="match status" value="2"/>
</dbReference>
<feature type="binding site" evidence="12">
    <location>
        <position position="525"/>
    </location>
    <ligand>
        <name>ATP</name>
        <dbReference type="ChEBI" id="CHEBI:30616"/>
    </ligand>
</feature>
<dbReference type="GO" id="GO:0004697">
    <property type="term" value="F:diacylglycerol-dependent serine/threonine kinase activity"/>
    <property type="evidence" value="ECO:0007669"/>
    <property type="project" value="UniProtKB-EC"/>
</dbReference>
<dbReference type="Pfam" id="PF00069">
    <property type="entry name" value="Pkinase"/>
    <property type="match status" value="1"/>
</dbReference>
<reference evidence="17 18" key="1">
    <citation type="submission" date="2011-02" db="EMBL/GenBank/DDBJ databases">
        <title>The Genome Sequence of Sphaeroforma arctica JP610.</title>
        <authorList>
            <consortium name="The Broad Institute Genome Sequencing Platform"/>
            <person name="Russ C."/>
            <person name="Cuomo C."/>
            <person name="Young S.K."/>
            <person name="Zeng Q."/>
            <person name="Gargeya S."/>
            <person name="Alvarado L."/>
            <person name="Berlin A."/>
            <person name="Chapman S.B."/>
            <person name="Chen Z."/>
            <person name="Freedman E."/>
            <person name="Gellesch M."/>
            <person name="Goldberg J."/>
            <person name="Griggs A."/>
            <person name="Gujja S."/>
            <person name="Heilman E."/>
            <person name="Heiman D."/>
            <person name="Howarth C."/>
            <person name="Mehta T."/>
            <person name="Neiman D."/>
            <person name="Pearson M."/>
            <person name="Roberts A."/>
            <person name="Saif S."/>
            <person name="Shea T."/>
            <person name="Shenoy N."/>
            <person name="Sisk P."/>
            <person name="Stolte C."/>
            <person name="Sykes S."/>
            <person name="White J."/>
            <person name="Yandava C."/>
            <person name="Burger G."/>
            <person name="Gray M.W."/>
            <person name="Holland P.W.H."/>
            <person name="King N."/>
            <person name="Lang F.B.F."/>
            <person name="Roger A.J."/>
            <person name="Ruiz-Trillo I."/>
            <person name="Haas B."/>
            <person name="Nusbaum C."/>
            <person name="Birren B."/>
        </authorList>
    </citation>
    <scope>NUCLEOTIDE SEQUENCE [LARGE SCALE GENOMIC DNA]</scope>
    <source>
        <strain evidence="17 18">JP610</strain>
    </source>
</reference>
<evidence type="ECO:0000256" key="11">
    <source>
        <dbReference type="ARBA" id="ARBA00022840"/>
    </source>
</evidence>
<feature type="domain" description="AGC-kinase C-terminal" evidence="16">
    <location>
        <begin position="755"/>
        <end position="825"/>
    </location>
</feature>
<feature type="compositionally biased region" description="Basic and acidic residues" evidence="13">
    <location>
        <begin position="402"/>
        <end position="412"/>
    </location>
</feature>
<protein>
    <recommendedName>
        <fullName evidence="2">protein kinase C</fullName>
        <ecNumber evidence="2">2.7.11.13</ecNumber>
    </recommendedName>
</protein>
<feature type="domain" description="Phorbol-ester/DAG-type" evidence="15">
    <location>
        <begin position="339"/>
        <end position="389"/>
    </location>
</feature>
<dbReference type="SUPFAM" id="SSF57889">
    <property type="entry name" value="Cysteine-rich domain"/>
    <property type="match status" value="2"/>
</dbReference>
<evidence type="ECO:0000259" key="16">
    <source>
        <dbReference type="PROSITE" id="PS51285"/>
    </source>
</evidence>
<dbReference type="AlphaFoldDB" id="A0A0L0FZV9"/>
<dbReference type="InterPro" id="IPR017441">
    <property type="entry name" value="Protein_kinase_ATP_BS"/>
</dbReference>
<sequence length="825" mass="91849">MLGCVEFIHNCHKSIKPGYIGSAATPPPVLTLQQQAAADKLKEMRYYHKIETALYRVTQVMQNDSSKYSKSEISDIKKNLEDARGKLTVLDKCLTKYRDHAESIGVDPAAINHDSMGDPFNVFPVAGDLTMQIGDAKDYLGVDPKAKSNTTIEVRIDNSVPILKAKAKRTDPSSYTPQSSHKINLGKRLWFYLYEKETLIGFATYELESLLESNMAEEELTIEPAGTLTVKLGLMKNTDRYAGGLQRVAGIKQARGGKTTSSAACTGGHTFLHLPPDVEPTNCIVCTKITTTRSYQCRGCKVVAHRGCYSSSSVPRCQSEDTGSDEPINTEDKTGHNIPHRFTQLKGLSKATCYQCKAINIGILGQSLQCSDCSIVCCKKCKDAVANHCGVPEEYVHYMSRQSDKSQAERKSLKAKATPSASTATLEPSSDPPPCTPTAEEQKPRPPVPQPYEKKVLKPVQDTEPVAVTVPEMIATGVSEISAVSRLQMSDFTFISVLGRGNFGKVMLAEDSKTNTLCAIKLIKKHYTVQQDEVESIRTEKEIFQVANQERHPFLVNLYSCFQTPTHLCFVMEYACGGDLMKHIHNEVFGSARGRFYACEILLGLEYLHTNGIVYRDLKLDNLLLDREGHIKIADFGLCKTGMFHNQTTQTFCGTPEFIAPEILKEASYTRAVDWWAFGILIFEMIVGQAPFFGANEDEIFDQIMYNELHIPTWLGRKNPAAVSIIKQLVVKNPKDRLGSSVRDAEEIKEHPWFSDVKWTDVYHKRIPVPRVPRLLDPRDTSNFDDEFTAEEAIVTPIQESPLDAAEQAEFDGFSLHTGWLAGNV</sequence>
<dbReference type="InterPro" id="IPR011009">
    <property type="entry name" value="Kinase-like_dom_sf"/>
</dbReference>
<evidence type="ECO:0000259" key="15">
    <source>
        <dbReference type="PROSITE" id="PS50081"/>
    </source>
</evidence>
<dbReference type="STRING" id="667725.A0A0L0FZV9"/>
<evidence type="ECO:0000313" key="17">
    <source>
        <dbReference type="EMBL" id="KNC82134.1"/>
    </source>
</evidence>
<keyword evidence="10" id="KW-0862">Zinc</keyword>
<comment type="similarity">
    <text evidence="1">Belongs to the protein kinase superfamily. AGC Ser/Thr protein kinase family. PKC subfamily.</text>
</comment>
<keyword evidence="8" id="KW-0863">Zinc-finger</keyword>
<dbReference type="SUPFAM" id="SSF56112">
    <property type="entry name" value="Protein kinase-like (PK-like)"/>
    <property type="match status" value="1"/>
</dbReference>
<keyword evidence="7 12" id="KW-0547">Nucleotide-binding</keyword>
<keyword evidence="6" id="KW-0479">Metal-binding</keyword>
<dbReference type="PROSITE" id="PS50081">
    <property type="entry name" value="ZF_DAG_PE_2"/>
    <property type="match status" value="2"/>
</dbReference>
<dbReference type="RefSeq" id="XP_014156036.1">
    <property type="nucleotide sequence ID" value="XM_014300561.1"/>
</dbReference>
<proteinExistence type="inferred from homology"/>
<keyword evidence="5" id="KW-0808">Transferase</keyword>
<evidence type="ECO:0000256" key="3">
    <source>
        <dbReference type="ARBA" id="ARBA00022527"/>
    </source>
</evidence>
<keyword evidence="3" id="KW-0723">Serine/threonine-protein kinase</keyword>
<dbReference type="InterPro" id="IPR046349">
    <property type="entry name" value="C1-like_sf"/>
</dbReference>
<dbReference type="Pfam" id="PF00433">
    <property type="entry name" value="Pkinase_C"/>
    <property type="match status" value="1"/>
</dbReference>
<dbReference type="InterPro" id="IPR000719">
    <property type="entry name" value="Prot_kinase_dom"/>
</dbReference>
<evidence type="ECO:0000256" key="6">
    <source>
        <dbReference type="ARBA" id="ARBA00022723"/>
    </source>
</evidence>
<keyword evidence="9 17" id="KW-0418">Kinase</keyword>
<evidence type="ECO:0000256" key="1">
    <source>
        <dbReference type="ARBA" id="ARBA00005490"/>
    </source>
</evidence>
<feature type="domain" description="Protein kinase" evidence="14">
    <location>
        <begin position="492"/>
        <end position="754"/>
    </location>
</feature>
<dbReference type="Gene3D" id="1.10.510.10">
    <property type="entry name" value="Transferase(Phosphotransferase) domain 1"/>
    <property type="match status" value="1"/>
</dbReference>
<dbReference type="FunFam" id="3.30.200.20:FF:000474">
    <property type="entry name" value="Serine/threonine-protein kinase N2-like"/>
    <property type="match status" value="1"/>
</dbReference>
<dbReference type="GO" id="GO:0005524">
    <property type="term" value="F:ATP binding"/>
    <property type="evidence" value="ECO:0007669"/>
    <property type="project" value="UniProtKB-UniRule"/>
</dbReference>
<dbReference type="InterPro" id="IPR008271">
    <property type="entry name" value="Ser/Thr_kinase_AS"/>
</dbReference>
<dbReference type="Gene3D" id="3.30.60.20">
    <property type="match status" value="2"/>
</dbReference>
<dbReference type="SMART" id="SM00133">
    <property type="entry name" value="S_TK_X"/>
    <property type="match status" value="1"/>
</dbReference>
<feature type="compositionally biased region" description="Low complexity" evidence="13">
    <location>
        <begin position="415"/>
        <end position="426"/>
    </location>
</feature>
<evidence type="ECO:0000256" key="8">
    <source>
        <dbReference type="ARBA" id="ARBA00022771"/>
    </source>
</evidence>
<keyword evidence="4" id="KW-0597">Phosphoprotein</keyword>
<dbReference type="Gene3D" id="3.30.200.20">
    <property type="entry name" value="Phosphorylase Kinase, domain 1"/>
    <property type="match status" value="1"/>
</dbReference>
<dbReference type="eggNOG" id="KOG0694">
    <property type="taxonomic scope" value="Eukaryota"/>
</dbReference>
<dbReference type="FunFam" id="1.10.510.10:FF:000210">
    <property type="entry name" value="Non-specific serine/threonine protein kinase"/>
    <property type="match status" value="1"/>
</dbReference>
<evidence type="ECO:0000256" key="13">
    <source>
        <dbReference type="SAM" id="MobiDB-lite"/>
    </source>
</evidence>
<dbReference type="EC" id="2.7.11.13" evidence="2"/>
<evidence type="ECO:0000256" key="7">
    <source>
        <dbReference type="ARBA" id="ARBA00022741"/>
    </source>
</evidence>
<dbReference type="PROSITE" id="PS00108">
    <property type="entry name" value="PROTEIN_KINASE_ST"/>
    <property type="match status" value="1"/>
</dbReference>
<keyword evidence="11 12" id="KW-0067">ATP-binding</keyword>
<feature type="domain" description="Phorbol-ester/DAG-type" evidence="15">
    <location>
        <begin position="268"/>
        <end position="317"/>
    </location>
</feature>
<evidence type="ECO:0000256" key="10">
    <source>
        <dbReference type="ARBA" id="ARBA00022833"/>
    </source>
</evidence>
<dbReference type="SMART" id="SM00220">
    <property type="entry name" value="S_TKc"/>
    <property type="match status" value="1"/>
</dbReference>
<dbReference type="InterPro" id="IPR017892">
    <property type="entry name" value="Pkinase_C"/>
</dbReference>
<evidence type="ECO:0000256" key="5">
    <source>
        <dbReference type="ARBA" id="ARBA00022679"/>
    </source>
</evidence>
<organism evidence="17 18">
    <name type="scientific">Sphaeroforma arctica JP610</name>
    <dbReference type="NCBI Taxonomy" id="667725"/>
    <lineage>
        <taxon>Eukaryota</taxon>
        <taxon>Ichthyosporea</taxon>
        <taxon>Ichthyophonida</taxon>
        <taxon>Sphaeroforma</taxon>
    </lineage>
</organism>
<dbReference type="PROSITE" id="PS50011">
    <property type="entry name" value="PROTEIN_KINASE_DOM"/>
    <property type="match status" value="1"/>
</dbReference>
<evidence type="ECO:0000313" key="18">
    <source>
        <dbReference type="Proteomes" id="UP000054560"/>
    </source>
</evidence>
<evidence type="ECO:0000259" key="14">
    <source>
        <dbReference type="PROSITE" id="PS50011"/>
    </source>
</evidence>
<feature type="region of interest" description="Disordered" evidence="13">
    <location>
        <begin position="401"/>
        <end position="457"/>
    </location>
</feature>
<dbReference type="OrthoDB" id="63267at2759"/>
<name>A0A0L0FZV9_9EUKA</name>
<dbReference type="GeneID" id="25906076"/>